<dbReference type="GO" id="GO:0005829">
    <property type="term" value="C:cytosol"/>
    <property type="evidence" value="ECO:0007669"/>
    <property type="project" value="TreeGrafter"/>
</dbReference>
<dbReference type="AlphaFoldDB" id="A0A803Y0Y0"/>
<dbReference type="Gene3D" id="3.40.30.10">
    <property type="entry name" value="Glutaredoxin"/>
    <property type="match status" value="1"/>
</dbReference>
<name>A0A803Y0Y0_MELGA</name>
<dbReference type="Pfam" id="PF10262">
    <property type="entry name" value="Rdx"/>
    <property type="match status" value="1"/>
</dbReference>
<dbReference type="PANTHER" id="PTHR15124">
    <property type="entry name" value="SELENOPROTEIN W"/>
    <property type="match status" value="1"/>
</dbReference>
<sequence length="115" mass="11512">MSSSGGGNGAAAAGTETEAGDGFVSGSGSERRVHIMVEYCEPCGFGATYEELASAVREEYPDIEIESRLGGTGELRGGGLRGLRGGFGCSYGSMGLRRGSSACLPPTSTPLGAPG</sequence>
<evidence type="ECO:0000256" key="2">
    <source>
        <dbReference type="SAM" id="MobiDB-lite"/>
    </source>
</evidence>
<dbReference type="GO" id="GO:0043066">
    <property type="term" value="P:negative regulation of apoptotic process"/>
    <property type="evidence" value="ECO:0007669"/>
    <property type="project" value="TreeGrafter"/>
</dbReference>
<reference evidence="3" key="3">
    <citation type="submission" date="2025-09" db="UniProtKB">
        <authorList>
            <consortium name="Ensembl"/>
        </authorList>
    </citation>
    <scope>IDENTIFICATION</scope>
</reference>
<evidence type="ECO:0000313" key="3">
    <source>
        <dbReference type="Ensembl" id="ENSMGAP00000025427.1"/>
    </source>
</evidence>
<feature type="compositionally biased region" description="Low complexity" evidence="2">
    <location>
        <begin position="10"/>
        <end position="22"/>
    </location>
</feature>
<keyword evidence="1" id="KW-0676">Redox-active center</keyword>
<dbReference type="InterPro" id="IPR051441">
    <property type="entry name" value="SelW_related"/>
</dbReference>
<dbReference type="InterPro" id="IPR011893">
    <property type="entry name" value="Selenoprotein_Rdx-typ"/>
</dbReference>
<protein>
    <recommendedName>
        <fullName evidence="5">Migration and invasion enhancer 1</fullName>
    </recommendedName>
</protein>
<dbReference type="Proteomes" id="UP000001645">
    <property type="component" value="Chromosome 29"/>
</dbReference>
<evidence type="ECO:0000256" key="1">
    <source>
        <dbReference type="ARBA" id="ARBA00023284"/>
    </source>
</evidence>
<dbReference type="GO" id="GO:0051491">
    <property type="term" value="P:positive regulation of filopodium assembly"/>
    <property type="evidence" value="ECO:0007669"/>
    <property type="project" value="TreeGrafter"/>
</dbReference>
<organism evidence="3 4">
    <name type="scientific">Meleagris gallopavo</name>
    <name type="common">Wild turkey</name>
    <dbReference type="NCBI Taxonomy" id="9103"/>
    <lineage>
        <taxon>Eukaryota</taxon>
        <taxon>Metazoa</taxon>
        <taxon>Chordata</taxon>
        <taxon>Craniata</taxon>
        <taxon>Vertebrata</taxon>
        <taxon>Euteleostomi</taxon>
        <taxon>Archelosauria</taxon>
        <taxon>Archosauria</taxon>
        <taxon>Dinosauria</taxon>
        <taxon>Saurischia</taxon>
        <taxon>Theropoda</taxon>
        <taxon>Coelurosauria</taxon>
        <taxon>Aves</taxon>
        <taxon>Neognathae</taxon>
        <taxon>Galloanserae</taxon>
        <taxon>Galliformes</taxon>
        <taxon>Phasianidae</taxon>
        <taxon>Meleagridinae</taxon>
        <taxon>Meleagris</taxon>
    </lineage>
</organism>
<feature type="region of interest" description="Disordered" evidence="2">
    <location>
        <begin position="1"/>
        <end position="27"/>
    </location>
</feature>
<dbReference type="Ensembl" id="ENSMGAT00000032173.1">
    <property type="protein sequence ID" value="ENSMGAP00000025427.1"/>
    <property type="gene ID" value="ENSMGAG00000022275.1"/>
</dbReference>
<dbReference type="PANTHER" id="PTHR15124:SF27">
    <property type="entry name" value="MIGRATION AND INVASION ENHANCER 1"/>
    <property type="match status" value="1"/>
</dbReference>
<evidence type="ECO:0000313" key="4">
    <source>
        <dbReference type="Proteomes" id="UP000001645"/>
    </source>
</evidence>
<reference evidence="3" key="2">
    <citation type="submission" date="2025-08" db="UniProtKB">
        <authorList>
            <consortium name="Ensembl"/>
        </authorList>
    </citation>
    <scope>IDENTIFICATION</scope>
</reference>
<keyword evidence="4" id="KW-1185">Reference proteome</keyword>
<reference evidence="3 4" key="1">
    <citation type="journal article" date="2010" name="PLoS Biol.">
        <title>Multi-platform next-generation sequencing of the domestic turkey (Meleagris gallopavo): genome assembly and analysis.</title>
        <authorList>
            <person name="Dalloul R.A."/>
            <person name="Long J.A."/>
            <person name="Zimin A.V."/>
            <person name="Aslam L."/>
            <person name="Beal K."/>
            <person name="Blomberg L.A."/>
            <person name="Bouffard P."/>
            <person name="Burt D.W."/>
            <person name="Crasta O."/>
            <person name="Crooijmans R.P."/>
            <person name="Cooper K."/>
            <person name="Coulombe R.A."/>
            <person name="De S."/>
            <person name="Delany M.E."/>
            <person name="Dodgson J.B."/>
            <person name="Dong J.J."/>
            <person name="Evans C."/>
            <person name="Frederickson K.M."/>
            <person name="Flicek P."/>
            <person name="Florea L."/>
            <person name="Folkerts O."/>
            <person name="Groenen M.A."/>
            <person name="Harkins T.T."/>
            <person name="Herrero J."/>
            <person name="Hoffmann S."/>
            <person name="Megens H.J."/>
            <person name="Jiang A."/>
            <person name="de Jong P."/>
            <person name="Kaiser P."/>
            <person name="Kim H."/>
            <person name="Kim K.W."/>
            <person name="Kim S."/>
            <person name="Langenberger D."/>
            <person name="Lee M.K."/>
            <person name="Lee T."/>
            <person name="Mane S."/>
            <person name="Marcais G."/>
            <person name="Marz M."/>
            <person name="McElroy A.P."/>
            <person name="Modise T."/>
            <person name="Nefedov M."/>
            <person name="Notredame C."/>
            <person name="Paton I.R."/>
            <person name="Payne W.S."/>
            <person name="Pertea G."/>
            <person name="Prickett D."/>
            <person name="Puiu D."/>
            <person name="Qioa D."/>
            <person name="Raineri E."/>
            <person name="Ruffier M."/>
            <person name="Salzberg S.L."/>
            <person name="Schatz M.C."/>
            <person name="Scheuring C."/>
            <person name="Schmidt C.J."/>
            <person name="Schroeder S."/>
            <person name="Searle S.M."/>
            <person name="Smith E.J."/>
            <person name="Smith J."/>
            <person name="Sonstegard T.S."/>
            <person name="Stadler P.F."/>
            <person name="Tafer H."/>
            <person name="Tu Z.J."/>
            <person name="Van Tassell C.P."/>
            <person name="Vilella A.J."/>
            <person name="Williams K.P."/>
            <person name="Yorke J.A."/>
            <person name="Zhang L."/>
            <person name="Zhang H.B."/>
            <person name="Zhang X."/>
            <person name="Zhang Y."/>
            <person name="Reed K.M."/>
        </authorList>
    </citation>
    <scope>NUCLEOTIDE SEQUENCE [LARGE SCALE GENOMIC DNA]</scope>
</reference>
<proteinExistence type="predicted"/>
<dbReference type="InParanoid" id="A0A803Y0Y0"/>
<evidence type="ECO:0008006" key="5">
    <source>
        <dbReference type="Google" id="ProtNLM"/>
    </source>
</evidence>
<accession>A0A803Y0Y0</accession>